<reference evidence="1 2" key="1">
    <citation type="journal article" date="2019" name="Commun. Biol.">
        <title>The bagworm genome reveals a unique fibroin gene that provides high tensile strength.</title>
        <authorList>
            <person name="Kono N."/>
            <person name="Nakamura H."/>
            <person name="Ohtoshi R."/>
            <person name="Tomita M."/>
            <person name="Numata K."/>
            <person name="Arakawa K."/>
        </authorList>
    </citation>
    <scope>NUCLEOTIDE SEQUENCE [LARGE SCALE GENOMIC DNA]</scope>
</reference>
<accession>A0A4C1V5B0</accession>
<evidence type="ECO:0000313" key="1">
    <source>
        <dbReference type="EMBL" id="GBP34008.1"/>
    </source>
</evidence>
<dbReference type="AlphaFoldDB" id="A0A4C1V5B0"/>
<keyword evidence="2" id="KW-1185">Reference proteome</keyword>
<protein>
    <submittedName>
        <fullName evidence="1">Uncharacterized protein</fullName>
    </submittedName>
</protein>
<proteinExistence type="predicted"/>
<organism evidence="1 2">
    <name type="scientific">Eumeta variegata</name>
    <name type="common">Bagworm moth</name>
    <name type="synonym">Eumeta japonica</name>
    <dbReference type="NCBI Taxonomy" id="151549"/>
    <lineage>
        <taxon>Eukaryota</taxon>
        <taxon>Metazoa</taxon>
        <taxon>Ecdysozoa</taxon>
        <taxon>Arthropoda</taxon>
        <taxon>Hexapoda</taxon>
        <taxon>Insecta</taxon>
        <taxon>Pterygota</taxon>
        <taxon>Neoptera</taxon>
        <taxon>Endopterygota</taxon>
        <taxon>Lepidoptera</taxon>
        <taxon>Glossata</taxon>
        <taxon>Ditrysia</taxon>
        <taxon>Tineoidea</taxon>
        <taxon>Psychidae</taxon>
        <taxon>Oiketicinae</taxon>
        <taxon>Eumeta</taxon>
    </lineage>
</organism>
<sequence>MRFYARRRPATERARLLFPDICARALAAQPARRATARDHPAYDVTPQRPRAVRALLSKNRNGSRTEPCGTPILTADPDGLSPLMSTEFYHLGSHLKKKNRTLIGSLFLSVRSSFHPYVYQDPLSQKRVEASN</sequence>
<dbReference type="Proteomes" id="UP000299102">
    <property type="component" value="Unassembled WGS sequence"/>
</dbReference>
<dbReference type="EMBL" id="BGZK01000282">
    <property type="protein sequence ID" value="GBP34008.1"/>
    <property type="molecule type" value="Genomic_DNA"/>
</dbReference>
<gene>
    <name evidence="1" type="ORF">EVAR_24922_1</name>
</gene>
<comment type="caution">
    <text evidence="1">The sequence shown here is derived from an EMBL/GenBank/DDBJ whole genome shotgun (WGS) entry which is preliminary data.</text>
</comment>
<name>A0A4C1V5B0_EUMVA</name>
<evidence type="ECO:0000313" key="2">
    <source>
        <dbReference type="Proteomes" id="UP000299102"/>
    </source>
</evidence>